<proteinExistence type="predicted"/>
<gene>
    <name evidence="2" type="ORF">CEXT_435011</name>
</gene>
<feature type="region of interest" description="Disordered" evidence="1">
    <location>
        <begin position="188"/>
        <end position="253"/>
    </location>
</feature>
<reference evidence="2 3" key="1">
    <citation type="submission" date="2021-06" db="EMBL/GenBank/DDBJ databases">
        <title>Caerostris extrusa draft genome.</title>
        <authorList>
            <person name="Kono N."/>
            <person name="Arakawa K."/>
        </authorList>
    </citation>
    <scope>NUCLEOTIDE SEQUENCE [LARGE SCALE GENOMIC DNA]</scope>
</reference>
<accession>A0AAV4RU39</accession>
<name>A0AAV4RU39_CAEEX</name>
<keyword evidence="3" id="KW-1185">Reference proteome</keyword>
<evidence type="ECO:0000313" key="2">
    <source>
        <dbReference type="EMBL" id="GIY23403.1"/>
    </source>
</evidence>
<dbReference type="AlphaFoldDB" id="A0AAV4RU39"/>
<feature type="compositionally biased region" description="Basic residues" evidence="1">
    <location>
        <begin position="214"/>
        <end position="227"/>
    </location>
</feature>
<evidence type="ECO:0000256" key="1">
    <source>
        <dbReference type="SAM" id="MobiDB-lite"/>
    </source>
</evidence>
<protein>
    <submittedName>
        <fullName evidence="2">Uncharacterized protein</fullName>
    </submittedName>
</protein>
<organism evidence="2 3">
    <name type="scientific">Caerostris extrusa</name>
    <name type="common">Bark spider</name>
    <name type="synonym">Caerostris bankana</name>
    <dbReference type="NCBI Taxonomy" id="172846"/>
    <lineage>
        <taxon>Eukaryota</taxon>
        <taxon>Metazoa</taxon>
        <taxon>Ecdysozoa</taxon>
        <taxon>Arthropoda</taxon>
        <taxon>Chelicerata</taxon>
        <taxon>Arachnida</taxon>
        <taxon>Araneae</taxon>
        <taxon>Araneomorphae</taxon>
        <taxon>Entelegynae</taxon>
        <taxon>Araneoidea</taxon>
        <taxon>Araneidae</taxon>
        <taxon>Caerostris</taxon>
    </lineage>
</organism>
<comment type="caution">
    <text evidence="2">The sequence shown here is derived from an EMBL/GenBank/DDBJ whole genome shotgun (WGS) entry which is preliminary data.</text>
</comment>
<dbReference type="Proteomes" id="UP001054945">
    <property type="component" value="Unassembled WGS sequence"/>
</dbReference>
<dbReference type="EMBL" id="BPLR01008271">
    <property type="protein sequence ID" value="GIY23403.1"/>
    <property type="molecule type" value="Genomic_DNA"/>
</dbReference>
<evidence type="ECO:0000313" key="3">
    <source>
        <dbReference type="Proteomes" id="UP001054945"/>
    </source>
</evidence>
<sequence length="308" mass="34497">MVESNIFMRIEGTDNNRALIKVGIRQEKNHFYYTDKEWNPGRLGENAYGTRCTSGKWVPTWKRGSTAGTISHVAAGRQPRAQVLAFLESTFYVHDSNFSVLNAERGPDGPGANAPGPCPSAYTGSALPGWSVQGTKKGVLGVLTAPRPAVWGQYVRYALVYRPSGRYLMPDAAVNTATFYQAESRKTRGGRINADFPQRPGSKTIKFNDPEKRKTGKKKKKERKKSRSVNGGGKDEVSVSKDQGMQKEKPARVVLLCPSFSSHRRARKGAHSDQGQQLLRRYKERWLPRSMEDADSWEQTTPLKYFPR</sequence>
<feature type="compositionally biased region" description="Basic and acidic residues" evidence="1">
    <location>
        <begin position="233"/>
        <end position="251"/>
    </location>
</feature>